<keyword evidence="2" id="KW-1185">Reference proteome</keyword>
<dbReference type="AlphaFoldDB" id="A0A9P4UCK2"/>
<dbReference type="EMBL" id="MU001500">
    <property type="protein sequence ID" value="KAF2445296.1"/>
    <property type="molecule type" value="Genomic_DNA"/>
</dbReference>
<dbReference type="OrthoDB" id="3799754at2759"/>
<proteinExistence type="predicted"/>
<organism evidence="1 2">
    <name type="scientific">Karstenula rhodostoma CBS 690.94</name>
    <dbReference type="NCBI Taxonomy" id="1392251"/>
    <lineage>
        <taxon>Eukaryota</taxon>
        <taxon>Fungi</taxon>
        <taxon>Dikarya</taxon>
        <taxon>Ascomycota</taxon>
        <taxon>Pezizomycotina</taxon>
        <taxon>Dothideomycetes</taxon>
        <taxon>Pleosporomycetidae</taxon>
        <taxon>Pleosporales</taxon>
        <taxon>Massarineae</taxon>
        <taxon>Didymosphaeriaceae</taxon>
        <taxon>Karstenula</taxon>
    </lineage>
</organism>
<sequence length="584" mass="68179">MSLDSQERVHADAAAQMMQPTQYYQYYQRQSRLFGLPRELRDQIYQHYVSEPNGYVFDSSTEKLKLNTPSSSAAGNDGICQSLRLTCKLAAEETRGLALKENTMVFRTGLSGDVDGDGYRGLTSLAGRLRCVLDYYDLNNLIILSYATELDLLSPKVFRKMRERFPTVGGRFEHMYADISDDREPTVVAWDTELPWAGSLTSWLCHYSLETFSDVARFVLQQLQVENPAGYRVGTVCAFETERLPPFSIIAGSPWRHYFDSGSREEILSIQILEYWSIPQELWLRKMEMHLTSPSTEHEMRLYSGRVIDPLNRWHSNDVDFHQHSEHTRWYFSAASMSINFLQKLPQGHLQYVRNMVLHEDRKAVARPACHLRGFIPYCQENTQLRIMRRIGYSENMLPLDWNGIDQPGRESWDKYEMDGHTYLCAFVQWMEEAVDLSNHGMPLPSCQVILGTNDGDITQKAWELVMQVAVVQDAFTQWYKMSGLSLTHLDERRYLKYTRSVFPMPDYLPKDFSRNVHDIAQGRSILKVHEVTNERWDVAEFVKERQSWTLEQWQDDWVHLMFSQESVIDKDLWKGWAEKYHIS</sequence>
<evidence type="ECO:0000313" key="1">
    <source>
        <dbReference type="EMBL" id="KAF2445296.1"/>
    </source>
</evidence>
<protein>
    <submittedName>
        <fullName evidence="1">Uncharacterized protein</fullName>
    </submittedName>
</protein>
<accession>A0A9P4UCK2</accession>
<name>A0A9P4UCK2_9PLEO</name>
<reference evidence="1" key="1">
    <citation type="journal article" date="2020" name="Stud. Mycol.">
        <title>101 Dothideomycetes genomes: a test case for predicting lifestyles and emergence of pathogens.</title>
        <authorList>
            <person name="Haridas S."/>
            <person name="Albert R."/>
            <person name="Binder M."/>
            <person name="Bloem J."/>
            <person name="Labutti K."/>
            <person name="Salamov A."/>
            <person name="Andreopoulos B."/>
            <person name="Baker S."/>
            <person name="Barry K."/>
            <person name="Bills G."/>
            <person name="Bluhm B."/>
            <person name="Cannon C."/>
            <person name="Castanera R."/>
            <person name="Culley D."/>
            <person name="Daum C."/>
            <person name="Ezra D."/>
            <person name="Gonzalez J."/>
            <person name="Henrissat B."/>
            <person name="Kuo A."/>
            <person name="Liang C."/>
            <person name="Lipzen A."/>
            <person name="Lutzoni F."/>
            <person name="Magnuson J."/>
            <person name="Mondo S."/>
            <person name="Nolan M."/>
            <person name="Ohm R."/>
            <person name="Pangilinan J."/>
            <person name="Park H.-J."/>
            <person name="Ramirez L."/>
            <person name="Alfaro M."/>
            <person name="Sun H."/>
            <person name="Tritt A."/>
            <person name="Yoshinaga Y."/>
            <person name="Zwiers L.-H."/>
            <person name="Turgeon B."/>
            <person name="Goodwin S."/>
            <person name="Spatafora J."/>
            <person name="Crous P."/>
            <person name="Grigoriev I."/>
        </authorList>
    </citation>
    <scope>NUCLEOTIDE SEQUENCE</scope>
    <source>
        <strain evidence="1">CBS 690.94</strain>
    </source>
</reference>
<dbReference type="Proteomes" id="UP000799764">
    <property type="component" value="Unassembled WGS sequence"/>
</dbReference>
<gene>
    <name evidence="1" type="ORF">P171DRAFT_473124</name>
</gene>
<evidence type="ECO:0000313" key="2">
    <source>
        <dbReference type="Proteomes" id="UP000799764"/>
    </source>
</evidence>
<comment type="caution">
    <text evidence="1">The sequence shown here is derived from an EMBL/GenBank/DDBJ whole genome shotgun (WGS) entry which is preliminary data.</text>
</comment>